<feature type="region of interest" description="Disordered" evidence="1">
    <location>
        <begin position="130"/>
        <end position="156"/>
    </location>
</feature>
<organism evidence="2 3">
    <name type="scientific">Sporothrix epigloea</name>
    <dbReference type="NCBI Taxonomy" id="1892477"/>
    <lineage>
        <taxon>Eukaryota</taxon>
        <taxon>Fungi</taxon>
        <taxon>Dikarya</taxon>
        <taxon>Ascomycota</taxon>
        <taxon>Pezizomycotina</taxon>
        <taxon>Sordariomycetes</taxon>
        <taxon>Sordariomycetidae</taxon>
        <taxon>Ophiostomatales</taxon>
        <taxon>Ophiostomataceae</taxon>
        <taxon>Sporothrix</taxon>
    </lineage>
</organism>
<gene>
    <name evidence="2" type="ORF">SEPCBS119000_005410</name>
</gene>
<evidence type="ECO:0000313" key="2">
    <source>
        <dbReference type="EMBL" id="CAK7272981.1"/>
    </source>
</evidence>
<dbReference type="Pfam" id="PF08613">
    <property type="entry name" value="Cyclin"/>
    <property type="match status" value="1"/>
</dbReference>
<sequence length="847" mass="91693">MGSVAHAHLAHQSHNSHHYSHRSATLAEYERDRHVSSSSQVLVSSITEAGRKRANLSETQASLHLAPMSGNHRVHDRSRHHIRESRHAHIERAASHGQGLSVAKSAQHRTGYATQPSGVGRLTSVSAFLTPPTTDSERPNEMASQNFSSGLSPIQATSSSVSSHAAAPSARNTVNGTNQQTTMLITEKDSLAMVIHSPEVPRCISPNGGSITDFTAEMACLFWFELPSAYLPSEHDEDRSPTALIPRLSDNAIPSVNFRSWVSRIINTTQVTQNVILLALLFIFRLKSLNVVVRGKSGSEFRLLTVALMLGNKFLDDNTYTNKTWSDVSGINVKEIHVMEVEFLSNMRYGLLVSKEEWESWLAKLARFRRYYERALSSTVLARVNLSPPRLLATPLSSPTAYNYPSSANPANLSPVSSVGGYTMPLYSPTTSRPLFAPVTAPIQLPAWPGKLPTPHEDAVTQRGGGAAKRSISSEDITEPLPKRSSRFIASGTTLPQPITAQTGGLPSIGSTGPMSSGYGPSTRKPSPGLAATAEARRLPAPNLMLNTTATQLHTSAQLGTPGTNAHTQYPLNTAMPQQLQQTVPQHAGPVTHAQMPMTLPPPLSLGVRAMSTVYPSTSTSNAALTMPPLLTPTTFAIQSSVLPTSGPATSAATTAPVAGNSTTLYSNQQTFGTPTKRLSPIHAITPSTSSMYTAAAVNSSPLAESFPHMAGSIHTPLAHSPSVYLQQRFSPYRPIRNVHMLLNPPPTSSLHDYQSLGPILIPPTQMYYNPLGRPNDLRSGIVPEFQGVQLPYRHNLSRTPTHALQQPVLQTPARDAHAQRPQQQAQQQQLLTNTEPYAHQQLHYKI</sequence>
<accession>A0ABP0DZQ2</accession>
<keyword evidence="3" id="KW-1185">Reference proteome</keyword>
<evidence type="ECO:0000256" key="1">
    <source>
        <dbReference type="SAM" id="MobiDB-lite"/>
    </source>
</evidence>
<dbReference type="Gene3D" id="1.10.472.10">
    <property type="entry name" value="Cyclin-like"/>
    <property type="match status" value="1"/>
</dbReference>
<proteinExistence type="predicted"/>
<feature type="compositionally biased region" description="Basic residues" evidence="1">
    <location>
        <begin position="8"/>
        <end position="21"/>
    </location>
</feature>
<dbReference type="SUPFAM" id="SSF47954">
    <property type="entry name" value="Cyclin-like"/>
    <property type="match status" value="1"/>
</dbReference>
<reference evidence="2 3" key="1">
    <citation type="submission" date="2024-01" db="EMBL/GenBank/DDBJ databases">
        <authorList>
            <person name="Allen C."/>
            <person name="Tagirdzhanova G."/>
        </authorList>
    </citation>
    <scope>NUCLEOTIDE SEQUENCE [LARGE SCALE GENOMIC DNA]</scope>
    <source>
        <strain evidence="2 3">CBS 119000</strain>
    </source>
</reference>
<dbReference type="CDD" id="cd20557">
    <property type="entry name" value="CYCLIN_ScPCL1-like"/>
    <property type="match status" value="1"/>
</dbReference>
<dbReference type="InterPro" id="IPR036915">
    <property type="entry name" value="Cyclin-like_sf"/>
</dbReference>
<feature type="region of interest" description="Disordered" evidence="1">
    <location>
        <begin position="1"/>
        <end position="39"/>
    </location>
</feature>
<evidence type="ECO:0000313" key="3">
    <source>
        <dbReference type="Proteomes" id="UP001642502"/>
    </source>
</evidence>
<dbReference type="EMBL" id="CAWUON010000101">
    <property type="protein sequence ID" value="CAK7272981.1"/>
    <property type="molecule type" value="Genomic_DNA"/>
</dbReference>
<feature type="region of interest" description="Disordered" evidence="1">
    <location>
        <begin position="455"/>
        <end position="476"/>
    </location>
</feature>
<feature type="region of interest" description="Disordered" evidence="1">
    <location>
        <begin position="495"/>
        <end position="531"/>
    </location>
</feature>
<dbReference type="PANTHER" id="PTHR15615">
    <property type="match status" value="1"/>
</dbReference>
<dbReference type="Proteomes" id="UP001642502">
    <property type="component" value="Unassembled WGS sequence"/>
</dbReference>
<name>A0ABP0DZQ2_9PEZI</name>
<feature type="compositionally biased region" description="Polar residues" evidence="1">
    <location>
        <begin position="495"/>
        <end position="515"/>
    </location>
</feature>
<feature type="compositionally biased region" description="Polar residues" evidence="1">
    <location>
        <begin position="142"/>
        <end position="155"/>
    </location>
</feature>
<comment type="caution">
    <text evidence="2">The sequence shown here is derived from an EMBL/GenBank/DDBJ whole genome shotgun (WGS) entry which is preliminary data.</text>
</comment>
<protein>
    <submittedName>
        <fullName evidence="2">Uncharacterized protein</fullName>
    </submittedName>
</protein>
<dbReference type="InterPro" id="IPR013922">
    <property type="entry name" value="Cyclin_PHO80-like"/>
</dbReference>
<dbReference type="PANTHER" id="PTHR15615:SF118">
    <property type="entry name" value="CYCLIN, HYPOTHETICAL (EUROFUNG)"/>
    <property type="match status" value="1"/>
</dbReference>